<sequence>MTGCTTSNGQSDKSANSNNNTVTDINPPSDTSNSVSSTKALPPDTSDTPTTSEKDFESASNNSSTKEDSTNKLLSDIMELAKIGKVISCDFPAKTTNIEDIEEKWGKPNETDWIAAAKGVYATYPKHNIALGFNKGSQIFEVRSFDNKIKKIPLSKVKEVFGVPAYDVKVEGEEIIGYVASKDFKILLVFPEPTKENPNPLLDHYSVFYPRGTVNLMADDPGREW</sequence>
<gene>
    <name evidence="2" type="ORF">GOM49_13375</name>
</gene>
<evidence type="ECO:0000313" key="3">
    <source>
        <dbReference type="Proteomes" id="UP000422764"/>
    </source>
</evidence>
<keyword evidence="3" id="KW-1185">Reference proteome</keyword>
<evidence type="ECO:0000256" key="1">
    <source>
        <dbReference type="SAM" id="MobiDB-lite"/>
    </source>
</evidence>
<feature type="compositionally biased region" description="Polar residues" evidence="1">
    <location>
        <begin position="1"/>
        <end position="39"/>
    </location>
</feature>
<feature type="compositionally biased region" description="Low complexity" evidence="1">
    <location>
        <begin position="42"/>
        <end position="51"/>
    </location>
</feature>
<dbReference type="InterPro" id="IPR025453">
    <property type="entry name" value="DUF4309"/>
</dbReference>
<dbReference type="EMBL" id="CP046522">
    <property type="protein sequence ID" value="QGU96867.1"/>
    <property type="molecule type" value="Genomic_DNA"/>
</dbReference>
<proteinExistence type="predicted"/>
<accession>A0A6I6F8X6</accession>
<name>A0A6I6F8X6_9CLOT</name>
<dbReference type="Pfam" id="PF14172">
    <property type="entry name" value="DUF4309"/>
    <property type="match status" value="1"/>
</dbReference>
<dbReference type="AlphaFoldDB" id="A0A6I6F8X6"/>
<dbReference type="Proteomes" id="UP000422764">
    <property type="component" value="Chromosome"/>
</dbReference>
<feature type="region of interest" description="Disordered" evidence="1">
    <location>
        <begin position="1"/>
        <end position="71"/>
    </location>
</feature>
<reference evidence="2 3" key="1">
    <citation type="submission" date="2019-12" db="EMBL/GenBank/DDBJ databases">
        <title>Genome sequenceing of Clostridium bovifaecis.</title>
        <authorList>
            <person name="Yao Y."/>
        </authorList>
    </citation>
    <scope>NUCLEOTIDE SEQUENCE [LARGE SCALE GENOMIC DNA]</scope>
    <source>
        <strain evidence="2 3">BXX</strain>
    </source>
</reference>
<evidence type="ECO:0000313" key="2">
    <source>
        <dbReference type="EMBL" id="QGU96867.1"/>
    </source>
</evidence>
<protein>
    <submittedName>
        <fullName evidence="2">DUF4309 domain-containing protein</fullName>
    </submittedName>
</protein>
<organism evidence="2 3">
    <name type="scientific">Clostridium bovifaecis</name>
    <dbReference type="NCBI Taxonomy" id="2184719"/>
    <lineage>
        <taxon>Bacteria</taxon>
        <taxon>Bacillati</taxon>
        <taxon>Bacillota</taxon>
        <taxon>Clostridia</taxon>
        <taxon>Eubacteriales</taxon>
        <taxon>Clostridiaceae</taxon>
        <taxon>Clostridium</taxon>
    </lineage>
</organism>